<dbReference type="EMBL" id="SRPY01000287">
    <property type="protein sequence ID" value="KAG5926221.1"/>
    <property type="molecule type" value="Genomic_DNA"/>
</dbReference>
<sequence>MASSIIRHVVPQTTPDSHSPPASHRYSFAHLPTVPALARSVLGIVAEQMDNESTNSLAVEIVYASSTPTIYCGHPANLRPKQLIRRTSKHSPTHPWAWEVAVANKGREWS</sequence>
<evidence type="ECO:0000256" key="1">
    <source>
        <dbReference type="SAM" id="MobiDB-lite"/>
    </source>
</evidence>
<protein>
    <submittedName>
        <fullName evidence="2">Uncharacterized protein</fullName>
    </submittedName>
</protein>
<comment type="caution">
    <text evidence="2">The sequence shown here is derived from an EMBL/GenBank/DDBJ whole genome shotgun (WGS) entry which is preliminary data.</text>
</comment>
<name>A0A8K0J6Q3_9HYPO</name>
<dbReference type="Proteomes" id="UP000811619">
    <property type="component" value="Unassembled WGS sequence"/>
</dbReference>
<accession>A0A8K0J6Q3</accession>
<evidence type="ECO:0000313" key="2">
    <source>
        <dbReference type="EMBL" id="KAG5926221.1"/>
    </source>
</evidence>
<keyword evidence="3" id="KW-1185">Reference proteome</keyword>
<reference evidence="2" key="1">
    <citation type="journal article" date="2020" name="bioRxiv">
        <title>Whole genome comparisons of ergot fungi reveals the divergence and evolution of species within the genus Claviceps are the result of varying mechanisms driving genome evolution and host range expansion.</title>
        <authorList>
            <person name="Wyka S.A."/>
            <person name="Mondo S.J."/>
            <person name="Liu M."/>
            <person name="Dettman J."/>
            <person name="Nalam V."/>
            <person name="Broders K.D."/>
        </authorList>
    </citation>
    <scope>NUCLEOTIDE SEQUENCE</scope>
    <source>
        <strain evidence="2">CCC 489</strain>
    </source>
</reference>
<proteinExistence type="predicted"/>
<organism evidence="2 3">
    <name type="scientific">Claviceps africana</name>
    <dbReference type="NCBI Taxonomy" id="83212"/>
    <lineage>
        <taxon>Eukaryota</taxon>
        <taxon>Fungi</taxon>
        <taxon>Dikarya</taxon>
        <taxon>Ascomycota</taxon>
        <taxon>Pezizomycotina</taxon>
        <taxon>Sordariomycetes</taxon>
        <taxon>Hypocreomycetidae</taxon>
        <taxon>Hypocreales</taxon>
        <taxon>Clavicipitaceae</taxon>
        <taxon>Claviceps</taxon>
    </lineage>
</organism>
<gene>
    <name evidence="2" type="ORF">E4U42_003518</name>
</gene>
<dbReference type="AlphaFoldDB" id="A0A8K0J6Q3"/>
<feature type="region of interest" description="Disordered" evidence="1">
    <location>
        <begin position="1"/>
        <end position="23"/>
    </location>
</feature>
<evidence type="ECO:0000313" key="3">
    <source>
        <dbReference type="Proteomes" id="UP000811619"/>
    </source>
</evidence>